<keyword evidence="3 8" id="KW-0808">Transferase</keyword>
<reference evidence="8 9" key="1">
    <citation type="journal article" date="2015" name="Plant Cell">
        <title>Oil accumulation by the oleaginous diatom Fistulifera solaris as revealed by the genome and transcriptome.</title>
        <authorList>
            <person name="Tanaka T."/>
            <person name="Maeda Y."/>
            <person name="Veluchamy A."/>
            <person name="Tanaka M."/>
            <person name="Abida H."/>
            <person name="Marechal E."/>
            <person name="Bowler C."/>
            <person name="Muto M."/>
            <person name="Sunaga Y."/>
            <person name="Tanaka M."/>
            <person name="Yoshino T."/>
            <person name="Taniguchi T."/>
            <person name="Fukuda Y."/>
            <person name="Nemoto M."/>
            <person name="Matsumoto M."/>
            <person name="Wong P.S."/>
            <person name="Aburatani S."/>
            <person name="Fujibuchi W."/>
        </authorList>
    </citation>
    <scope>NUCLEOTIDE SEQUENCE [LARGE SCALE GENOMIC DNA]</scope>
    <source>
        <strain evidence="8 9">JPCC DA0580</strain>
    </source>
</reference>
<organism evidence="8 9">
    <name type="scientific">Fistulifera solaris</name>
    <name type="common">Oleaginous diatom</name>
    <dbReference type="NCBI Taxonomy" id="1519565"/>
    <lineage>
        <taxon>Eukaryota</taxon>
        <taxon>Sar</taxon>
        <taxon>Stramenopiles</taxon>
        <taxon>Ochrophyta</taxon>
        <taxon>Bacillariophyta</taxon>
        <taxon>Bacillariophyceae</taxon>
        <taxon>Bacillariophycidae</taxon>
        <taxon>Naviculales</taxon>
        <taxon>Naviculaceae</taxon>
        <taxon>Fistulifera</taxon>
    </lineage>
</organism>
<sequence length="271" mass="30352">MQLHGWDVDVLNSVQFSNHTGYTSFEGERLSGQQLLLLFKGLQDNALLSSVQYLLTGYVGSETFLSSILHVWQQLRHYNPQARYVCDPVLGDQGRFYVPESLVQVYREQVIPQATIVTPNAFELEQLTGGEKITTLEMAQRQCQVLHNMGPSIVFLTSFQPLGENVMMILASQRTSESSSTQCWKLECPVLPGSFTGTGDLCAALILVHSANHPNDVATVLEKVVNTVYVVLEQTLAYADNDSTVKARELRLIQSKHFIEHPPQRFRAVLL</sequence>
<gene>
    <name evidence="8" type="ORF">FisN_26Lh136</name>
</gene>
<dbReference type="GO" id="GO:0009443">
    <property type="term" value="P:pyridoxal 5'-phosphate salvage"/>
    <property type="evidence" value="ECO:0007669"/>
    <property type="project" value="InterPro"/>
</dbReference>
<evidence type="ECO:0000256" key="4">
    <source>
        <dbReference type="ARBA" id="ARBA00022741"/>
    </source>
</evidence>
<dbReference type="GO" id="GO:0005524">
    <property type="term" value="F:ATP binding"/>
    <property type="evidence" value="ECO:0007669"/>
    <property type="project" value="UniProtKB-KW"/>
</dbReference>
<comment type="similarity">
    <text evidence="1">Belongs to the pyridoxine kinase family.</text>
</comment>
<dbReference type="CDD" id="cd01173">
    <property type="entry name" value="pyridoxal_pyridoxamine_kinase"/>
    <property type="match status" value="1"/>
</dbReference>
<evidence type="ECO:0000256" key="1">
    <source>
        <dbReference type="ARBA" id="ARBA00008805"/>
    </source>
</evidence>
<dbReference type="PANTHER" id="PTHR10534">
    <property type="entry name" value="PYRIDOXAL KINASE"/>
    <property type="match status" value="1"/>
</dbReference>
<dbReference type="EC" id="2.7.1.35" evidence="2"/>
<dbReference type="InterPro" id="IPR013749">
    <property type="entry name" value="PM/HMP-P_kinase-1"/>
</dbReference>
<dbReference type="Proteomes" id="UP000198406">
    <property type="component" value="Unassembled WGS sequence"/>
</dbReference>
<keyword evidence="5 8" id="KW-0418">Kinase</keyword>
<dbReference type="OrthoDB" id="3689at2759"/>
<keyword evidence="4" id="KW-0547">Nucleotide-binding</keyword>
<accession>A0A1Z5KCR9</accession>
<dbReference type="InterPro" id="IPR029056">
    <property type="entry name" value="Ribokinase-like"/>
</dbReference>
<dbReference type="PANTHER" id="PTHR10534:SF2">
    <property type="entry name" value="PYRIDOXAL KINASE"/>
    <property type="match status" value="1"/>
</dbReference>
<feature type="domain" description="Pyridoxamine kinase/Phosphomethylpyrimidine kinase" evidence="7">
    <location>
        <begin position="56"/>
        <end position="213"/>
    </location>
</feature>
<dbReference type="SUPFAM" id="SSF53613">
    <property type="entry name" value="Ribokinase-like"/>
    <property type="match status" value="1"/>
</dbReference>
<protein>
    <recommendedName>
        <fullName evidence="2">pyridoxal kinase</fullName>
        <ecNumber evidence="2">2.7.1.35</ecNumber>
    </recommendedName>
</protein>
<dbReference type="EMBL" id="BDSP01000205">
    <property type="protein sequence ID" value="GAX24059.1"/>
    <property type="molecule type" value="Genomic_DNA"/>
</dbReference>
<evidence type="ECO:0000256" key="6">
    <source>
        <dbReference type="ARBA" id="ARBA00022840"/>
    </source>
</evidence>
<evidence type="ECO:0000259" key="7">
    <source>
        <dbReference type="Pfam" id="PF08543"/>
    </source>
</evidence>
<dbReference type="Gene3D" id="3.40.1190.20">
    <property type="match status" value="1"/>
</dbReference>
<evidence type="ECO:0000256" key="5">
    <source>
        <dbReference type="ARBA" id="ARBA00022777"/>
    </source>
</evidence>
<dbReference type="NCBIfam" id="TIGR00687">
    <property type="entry name" value="pyridox_kin"/>
    <property type="match status" value="1"/>
</dbReference>
<evidence type="ECO:0000313" key="9">
    <source>
        <dbReference type="Proteomes" id="UP000198406"/>
    </source>
</evidence>
<evidence type="ECO:0000313" key="8">
    <source>
        <dbReference type="EMBL" id="GAX24059.1"/>
    </source>
</evidence>
<dbReference type="InParanoid" id="A0A1Z5KCR9"/>
<name>A0A1Z5KCR9_FISSO</name>
<dbReference type="Pfam" id="PF08543">
    <property type="entry name" value="Phos_pyr_kin"/>
    <property type="match status" value="1"/>
</dbReference>
<dbReference type="GO" id="GO:0008478">
    <property type="term" value="F:pyridoxal kinase activity"/>
    <property type="evidence" value="ECO:0007669"/>
    <property type="project" value="UniProtKB-EC"/>
</dbReference>
<evidence type="ECO:0000256" key="2">
    <source>
        <dbReference type="ARBA" id="ARBA00012104"/>
    </source>
</evidence>
<dbReference type="AlphaFoldDB" id="A0A1Z5KCR9"/>
<proteinExistence type="inferred from homology"/>
<keyword evidence="6" id="KW-0067">ATP-binding</keyword>
<comment type="caution">
    <text evidence="8">The sequence shown here is derived from an EMBL/GenBank/DDBJ whole genome shotgun (WGS) entry which is preliminary data.</text>
</comment>
<keyword evidence="9" id="KW-1185">Reference proteome</keyword>
<dbReference type="GO" id="GO:0005829">
    <property type="term" value="C:cytosol"/>
    <property type="evidence" value="ECO:0007669"/>
    <property type="project" value="TreeGrafter"/>
</dbReference>
<evidence type="ECO:0000256" key="3">
    <source>
        <dbReference type="ARBA" id="ARBA00022679"/>
    </source>
</evidence>
<dbReference type="InterPro" id="IPR004625">
    <property type="entry name" value="PyrdxlKinase"/>
</dbReference>